<dbReference type="GO" id="GO:0051213">
    <property type="term" value="F:dioxygenase activity"/>
    <property type="evidence" value="ECO:0007669"/>
    <property type="project" value="UniProtKB-KW"/>
</dbReference>
<evidence type="ECO:0000256" key="3">
    <source>
        <dbReference type="ARBA" id="ARBA00022723"/>
    </source>
</evidence>
<sequence>MNASKPAFQLEHAASGTRLRPSADGRGILVKQISHPDLPPVEVSYAWLLDSDQSKHNIHPTTSQKFFHSSDAVHAVEGVKDQALDLRTPPYIEQDTLVLTLSPDIQITNAFSQTFCAPSTATSRTAIPTMASPREIRIPLPLLRAHTDAAAYDVWHADVLGLAQPWLSASLAGAKDGSAGPLLIDWNQIGLPESELQRHLTDTMIPVSAGGEGSIASAETTKRLAALHTLTYTLLRDGLAFVTSVPTQTTASVPFNTANQNGGNMKERKVAMLYHVARLLGEIRATFYGPALWDVRSMRQSKNIANTNSDLGFHADLCYFANPPRFQFLHMLRNQVQGGKSLFVDGFAVAKEMWRKHRDEFMALATTPVSFHYNNDGRYYRFAHPTIELAQPYQGFASSSTASFPHLPAGKTACLTPPIASSNSSSNQHEDAEDPMPRLVAINYSPPFQSPLPLHPSPSPPSGGRGADSPLFRRALSTFARLTHDVRFAHVRQMSPGECVIFDNRRVLHSRTGFEWDENEEACTSGGGGGELDQVRRWLKGCYVEGDAVWSTYRVLSAHIQALKQRE</sequence>
<dbReference type="STRING" id="1037660.A0A066VYB7"/>
<dbReference type="GO" id="GO:0045329">
    <property type="term" value="P:carnitine biosynthetic process"/>
    <property type="evidence" value="ECO:0007669"/>
    <property type="project" value="TreeGrafter"/>
</dbReference>
<evidence type="ECO:0000313" key="9">
    <source>
        <dbReference type="EMBL" id="KDN45278.1"/>
    </source>
</evidence>
<comment type="caution">
    <text evidence="9">The sequence shown here is derived from an EMBL/GenBank/DDBJ whole genome shotgun (WGS) entry which is preliminary data.</text>
</comment>
<accession>A0A066VYB7</accession>
<evidence type="ECO:0000256" key="5">
    <source>
        <dbReference type="ARBA" id="ARBA00023002"/>
    </source>
</evidence>
<dbReference type="SUPFAM" id="SSF51197">
    <property type="entry name" value="Clavaminate synthase-like"/>
    <property type="match status" value="1"/>
</dbReference>
<comment type="cofactor">
    <cofactor evidence="1">
        <name>Fe(2+)</name>
        <dbReference type="ChEBI" id="CHEBI:29033"/>
    </cofactor>
</comment>
<dbReference type="OrthoDB" id="406634at2759"/>
<keyword evidence="10" id="KW-1185">Reference proteome</keyword>
<dbReference type="GO" id="GO:0005739">
    <property type="term" value="C:mitochondrion"/>
    <property type="evidence" value="ECO:0007669"/>
    <property type="project" value="TreeGrafter"/>
</dbReference>
<dbReference type="RefSeq" id="XP_013243135.1">
    <property type="nucleotide sequence ID" value="XM_013387681.1"/>
</dbReference>
<dbReference type="PANTHER" id="PTHR10696:SF25">
    <property type="entry name" value="OXIDOREDUCTASE AIM17-RELATED"/>
    <property type="match status" value="1"/>
</dbReference>
<dbReference type="Gene3D" id="3.60.130.10">
    <property type="entry name" value="Clavaminate synthase-like"/>
    <property type="match status" value="1"/>
</dbReference>
<dbReference type="EMBL" id="JMSN01000043">
    <property type="protein sequence ID" value="KDN45278.1"/>
    <property type="molecule type" value="Genomic_DNA"/>
</dbReference>
<dbReference type="Proteomes" id="UP000027361">
    <property type="component" value="Unassembled WGS sequence"/>
</dbReference>
<dbReference type="PANTHER" id="PTHR10696">
    <property type="entry name" value="GAMMA-BUTYROBETAINE HYDROXYLASE-RELATED"/>
    <property type="match status" value="1"/>
</dbReference>
<evidence type="ECO:0000256" key="7">
    <source>
        <dbReference type="SAM" id="MobiDB-lite"/>
    </source>
</evidence>
<feature type="region of interest" description="Disordered" evidence="7">
    <location>
        <begin position="1"/>
        <end position="21"/>
    </location>
</feature>
<keyword evidence="3" id="KW-0479">Metal-binding</keyword>
<reference evidence="9 10" key="1">
    <citation type="submission" date="2014-05" db="EMBL/GenBank/DDBJ databases">
        <title>Draft genome sequence of a rare smut relative, Tilletiaria anomala UBC 951.</title>
        <authorList>
            <consortium name="DOE Joint Genome Institute"/>
            <person name="Toome M."/>
            <person name="Kuo A."/>
            <person name="Henrissat B."/>
            <person name="Lipzen A."/>
            <person name="Tritt A."/>
            <person name="Yoshinaga Y."/>
            <person name="Zane M."/>
            <person name="Barry K."/>
            <person name="Grigoriev I.V."/>
            <person name="Spatafora J.W."/>
            <person name="Aimea M.C."/>
        </authorList>
    </citation>
    <scope>NUCLEOTIDE SEQUENCE [LARGE SCALE GENOMIC DNA]</scope>
    <source>
        <strain evidence="9 10">UBC 951</strain>
    </source>
</reference>
<comment type="similarity">
    <text evidence="2">Belongs to the gamma-BBH/TMLD family.</text>
</comment>
<dbReference type="AlphaFoldDB" id="A0A066VYB7"/>
<dbReference type="InterPro" id="IPR050411">
    <property type="entry name" value="AlphaKG_dependent_hydroxylases"/>
</dbReference>
<proteinExistence type="inferred from homology"/>
<feature type="region of interest" description="Disordered" evidence="7">
    <location>
        <begin position="450"/>
        <end position="470"/>
    </location>
</feature>
<keyword evidence="5" id="KW-0560">Oxidoreductase</keyword>
<name>A0A066VYB7_TILAU</name>
<feature type="region of interest" description="Disordered" evidence="7">
    <location>
        <begin position="415"/>
        <end position="434"/>
    </location>
</feature>
<dbReference type="HOGENOM" id="CLU_480745_0_0_1"/>
<dbReference type="GeneID" id="25264475"/>
<evidence type="ECO:0000259" key="8">
    <source>
        <dbReference type="Pfam" id="PF02668"/>
    </source>
</evidence>
<dbReference type="InterPro" id="IPR042098">
    <property type="entry name" value="TauD-like_sf"/>
</dbReference>
<evidence type="ECO:0000256" key="4">
    <source>
        <dbReference type="ARBA" id="ARBA00022964"/>
    </source>
</evidence>
<evidence type="ECO:0000313" key="10">
    <source>
        <dbReference type="Proteomes" id="UP000027361"/>
    </source>
</evidence>
<keyword evidence="6" id="KW-0408">Iron</keyword>
<organism evidence="9 10">
    <name type="scientific">Tilletiaria anomala (strain ATCC 24038 / CBS 436.72 / UBC 951)</name>
    <dbReference type="NCBI Taxonomy" id="1037660"/>
    <lineage>
        <taxon>Eukaryota</taxon>
        <taxon>Fungi</taxon>
        <taxon>Dikarya</taxon>
        <taxon>Basidiomycota</taxon>
        <taxon>Ustilaginomycotina</taxon>
        <taxon>Exobasidiomycetes</taxon>
        <taxon>Georgefischeriales</taxon>
        <taxon>Tilletiariaceae</taxon>
        <taxon>Tilletiaria</taxon>
    </lineage>
</organism>
<evidence type="ECO:0000256" key="1">
    <source>
        <dbReference type="ARBA" id="ARBA00001954"/>
    </source>
</evidence>
<dbReference type="InterPro" id="IPR003819">
    <property type="entry name" value="TauD/TfdA-like"/>
</dbReference>
<feature type="compositionally biased region" description="Pro residues" evidence="7">
    <location>
        <begin position="450"/>
        <end position="461"/>
    </location>
</feature>
<dbReference type="GO" id="GO:0046872">
    <property type="term" value="F:metal ion binding"/>
    <property type="evidence" value="ECO:0007669"/>
    <property type="project" value="UniProtKB-KW"/>
</dbReference>
<feature type="domain" description="TauD/TfdA-like" evidence="8">
    <location>
        <begin position="275"/>
        <end position="519"/>
    </location>
</feature>
<evidence type="ECO:0000256" key="6">
    <source>
        <dbReference type="ARBA" id="ARBA00023004"/>
    </source>
</evidence>
<protein>
    <submittedName>
        <fullName evidence="9">Clavaminate synthase-like protein</fullName>
    </submittedName>
</protein>
<keyword evidence="4" id="KW-0223">Dioxygenase</keyword>
<gene>
    <name evidence="9" type="ORF">K437DRAFT_256614</name>
</gene>
<evidence type="ECO:0000256" key="2">
    <source>
        <dbReference type="ARBA" id="ARBA00008654"/>
    </source>
</evidence>
<dbReference type="Pfam" id="PF02668">
    <property type="entry name" value="TauD"/>
    <property type="match status" value="1"/>
</dbReference>
<dbReference type="InParanoid" id="A0A066VYB7"/>